<keyword evidence="3" id="KW-1185">Reference proteome</keyword>
<feature type="transmembrane region" description="Helical" evidence="1">
    <location>
        <begin position="12"/>
        <end position="30"/>
    </location>
</feature>
<dbReference type="InParanoid" id="Q55E73"/>
<evidence type="ECO:0000256" key="1">
    <source>
        <dbReference type="SAM" id="Phobius"/>
    </source>
</evidence>
<proteinExistence type="predicted"/>
<gene>
    <name evidence="2" type="ORF">DDB_G0270494</name>
</gene>
<dbReference type="Proteomes" id="UP000002195">
    <property type="component" value="Unassembled WGS sequence"/>
</dbReference>
<organism evidence="2 3">
    <name type="scientific">Dictyostelium discoideum</name>
    <name type="common">Social amoeba</name>
    <dbReference type="NCBI Taxonomy" id="44689"/>
    <lineage>
        <taxon>Eukaryota</taxon>
        <taxon>Amoebozoa</taxon>
        <taxon>Evosea</taxon>
        <taxon>Eumycetozoa</taxon>
        <taxon>Dictyostelia</taxon>
        <taxon>Dictyosteliales</taxon>
        <taxon>Dictyosteliaceae</taxon>
        <taxon>Dictyostelium</taxon>
    </lineage>
</organism>
<protein>
    <submittedName>
        <fullName evidence="2">Uncharacterized protein</fullName>
    </submittedName>
</protein>
<keyword evidence="1" id="KW-0472">Membrane</keyword>
<dbReference type="KEGG" id="ddi:DDB_G0270494"/>
<comment type="caution">
    <text evidence="2">The sequence shown here is derived from an EMBL/GenBank/DDBJ whole genome shotgun (WGS) entry which is preliminary data.</text>
</comment>
<sequence>MTNFIINQSKQSLILTTSILGCAVGLGYYLTNYYKQSDEWKQENFYKKSIQTHIINKINENSNNDNNNNNNKVINIIITYSLNIPIDVVKRTAKYIYNNINNENLKVNLFSIEYSEIEHFNDLKEKSKFDAIIAIDESSNSSVNNQSSLSNSNLKKFNKISVLLKPSSPFLTFYYQKQQIQQSKIEESFIENEIVRWNSNNIFENKMFYELCGFNVESITDETLSKSSLCLVVSKSPDWLINSRDNLSL</sequence>
<dbReference type="eggNOG" id="ENOG502RI34">
    <property type="taxonomic scope" value="Eukaryota"/>
</dbReference>
<dbReference type="HOGENOM" id="CLU_1117425_0_0_1"/>
<name>Q55E73_DICDI</name>
<evidence type="ECO:0000313" key="2">
    <source>
        <dbReference type="EMBL" id="EAL72597.1"/>
    </source>
</evidence>
<reference evidence="2 3" key="1">
    <citation type="journal article" date="2005" name="Nature">
        <title>The genome of the social amoeba Dictyostelium discoideum.</title>
        <authorList>
            <consortium name="The Dictyostelium discoideum Sequencing Consortium"/>
            <person name="Eichinger L."/>
            <person name="Pachebat J.A."/>
            <person name="Glockner G."/>
            <person name="Rajandream M.A."/>
            <person name="Sucgang R."/>
            <person name="Berriman M."/>
            <person name="Song J."/>
            <person name="Olsen R."/>
            <person name="Szafranski K."/>
            <person name="Xu Q."/>
            <person name="Tunggal B."/>
            <person name="Kummerfeld S."/>
            <person name="Madera M."/>
            <person name="Konfortov B.A."/>
            <person name="Rivero F."/>
            <person name="Bankier A.T."/>
            <person name="Lehmann R."/>
            <person name="Hamlin N."/>
            <person name="Davies R."/>
            <person name="Gaudet P."/>
            <person name="Fey P."/>
            <person name="Pilcher K."/>
            <person name="Chen G."/>
            <person name="Saunders D."/>
            <person name="Sodergren E."/>
            <person name="Davis P."/>
            <person name="Kerhornou A."/>
            <person name="Nie X."/>
            <person name="Hall N."/>
            <person name="Anjard C."/>
            <person name="Hemphill L."/>
            <person name="Bason N."/>
            <person name="Farbrother P."/>
            <person name="Desany B."/>
            <person name="Just E."/>
            <person name="Morio T."/>
            <person name="Rost R."/>
            <person name="Churcher C."/>
            <person name="Cooper J."/>
            <person name="Haydock S."/>
            <person name="van Driessche N."/>
            <person name="Cronin A."/>
            <person name="Goodhead I."/>
            <person name="Muzny D."/>
            <person name="Mourier T."/>
            <person name="Pain A."/>
            <person name="Lu M."/>
            <person name="Harper D."/>
            <person name="Lindsay R."/>
            <person name="Hauser H."/>
            <person name="James K."/>
            <person name="Quiles M."/>
            <person name="Madan Babu M."/>
            <person name="Saito T."/>
            <person name="Buchrieser C."/>
            <person name="Wardroper A."/>
            <person name="Felder M."/>
            <person name="Thangavelu M."/>
            <person name="Johnson D."/>
            <person name="Knights A."/>
            <person name="Loulseged H."/>
            <person name="Mungall K."/>
            <person name="Oliver K."/>
            <person name="Price C."/>
            <person name="Quail M.A."/>
            <person name="Urushihara H."/>
            <person name="Hernandez J."/>
            <person name="Rabbinowitsch E."/>
            <person name="Steffen D."/>
            <person name="Sanders M."/>
            <person name="Ma J."/>
            <person name="Kohara Y."/>
            <person name="Sharp S."/>
            <person name="Simmonds M."/>
            <person name="Spiegler S."/>
            <person name="Tivey A."/>
            <person name="Sugano S."/>
            <person name="White B."/>
            <person name="Walker D."/>
            <person name="Woodward J."/>
            <person name="Winckler T."/>
            <person name="Tanaka Y."/>
            <person name="Shaulsky G."/>
            <person name="Schleicher M."/>
            <person name="Weinstock G."/>
            <person name="Rosenthal A."/>
            <person name="Cox E.C."/>
            <person name="Chisholm R.L."/>
            <person name="Gibbs R."/>
            <person name="Loomis W.F."/>
            <person name="Platzer M."/>
            <person name="Kay R.R."/>
            <person name="Williams J."/>
            <person name="Dear P.H."/>
            <person name="Noegel A.A."/>
            <person name="Barrell B."/>
            <person name="Kuspa A."/>
        </authorList>
    </citation>
    <scope>NUCLEOTIDE SEQUENCE [LARGE SCALE GENOMIC DNA]</scope>
    <source>
        <strain evidence="2 3">AX4</strain>
    </source>
</reference>
<keyword evidence="1" id="KW-0812">Transmembrane</keyword>
<dbReference type="GeneID" id="8616849"/>
<keyword evidence="1" id="KW-1133">Transmembrane helix</keyword>
<dbReference type="EMBL" id="AAFI02000005">
    <property type="protein sequence ID" value="EAL72597.1"/>
    <property type="molecule type" value="Genomic_DNA"/>
</dbReference>
<dbReference type="OMA" id="HYNESKE"/>
<evidence type="ECO:0000313" key="3">
    <source>
        <dbReference type="Proteomes" id="UP000002195"/>
    </source>
</evidence>
<dbReference type="PaxDb" id="44689-DDB0201699"/>
<dbReference type="VEuPathDB" id="AmoebaDB:DDB_G0270494"/>
<accession>Q55E73</accession>
<dbReference type="AlphaFoldDB" id="Q55E73"/>
<dbReference type="FunCoup" id="Q55E73">
    <property type="interactions" value="435"/>
</dbReference>
<dbReference type="RefSeq" id="XP_645908.1">
    <property type="nucleotide sequence ID" value="XM_640816.1"/>
</dbReference>
<dbReference type="dictyBase" id="DDB_G0270494"/>